<evidence type="ECO:0000313" key="2">
    <source>
        <dbReference type="EMBL" id="KIE44036.1"/>
    </source>
</evidence>
<feature type="transmembrane region" description="Helical" evidence="1">
    <location>
        <begin position="43"/>
        <end position="63"/>
    </location>
</feature>
<keyword evidence="1" id="KW-0812">Transmembrane</keyword>
<feature type="transmembrane region" description="Helical" evidence="1">
    <location>
        <begin position="94"/>
        <end position="114"/>
    </location>
</feature>
<evidence type="ECO:0000313" key="3">
    <source>
        <dbReference type="Proteomes" id="UP000031433"/>
    </source>
</evidence>
<evidence type="ECO:0000256" key="1">
    <source>
        <dbReference type="SAM" id="Phobius"/>
    </source>
</evidence>
<dbReference type="EMBL" id="JXBL01000001">
    <property type="protein sequence ID" value="KIE44036.1"/>
    <property type="molecule type" value="Genomic_DNA"/>
</dbReference>
<organism evidence="2 3">
    <name type="scientific">Geobacter soli</name>
    <dbReference type="NCBI Taxonomy" id="1510391"/>
    <lineage>
        <taxon>Bacteria</taxon>
        <taxon>Pseudomonadati</taxon>
        <taxon>Thermodesulfobacteriota</taxon>
        <taxon>Desulfuromonadia</taxon>
        <taxon>Geobacterales</taxon>
        <taxon>Geobacteraceae</taxon>
        <taxon>Geobacter</taxon>
    </lineage>
</organism>
<comment type="caution">
    <text evidence="2">The sequence shown here is derived from an EMBL/GenBank/DDBJ whole genome shotgun (WGS) entry which is preliminary data.</text>
</comment>
<name>A0A0C1R0M3_9BACT</name>
<keyword evidence="1" id="KW-0472">Membrane</keyword>
<protein>
    <submittedName>
        <fullName evidence="2">Uncharacterized protein</fullName>
    </submittedName>
</protein>
<feature type="transmembrane region" description="Helical" evidence="1">
    <location>
        <begin position="12"/>
        <end position="37"/>
    </location>
</feature>
<feature type="transmembrane region" description="Helical" evidence="1">
    <location>
        <begin position="120"/>
        <end position="143"/>
    </location>
</feature>
<dbReference type="Proteomes" id="UP000031433">
    <property type="component" value="Unassembled WGS sequence"/>
</dbReference>
<reference evidence="2 3" key="1">
    <citation type="submission" date="2015-01" db="EMBL/GenBank/DDBJ databases">
        <title>Genome sequence of the anaerobic bacterium Geobacter soli GSS01, a dissimilatory Fe(III) reducer from soil.</title>
        <authorList>
            <person name="Yang G."/>
            <person name="Zhou S."/>
        </authorList>
    </citation>
    <scope>NUCLEOTIDE SEQUENCE [LARGE SCALE GENOMIC DNA]</scope>
    <source>
        <strain evidence="2 3">GSS01</strain>
    </source>
</reference>
<accession>A0A0C1R0M3</accession>
<gene>
    <name evidence="2" type="ORF">SE37_16105</name>
</gene>
<dbReference type="AlphaFoldDB" id="A0A0C1R0M3"/>
<dbReference type="RefSeq" id="WP_039647931.1">
    <property type="nucleotide sequence ID" value="NZ_JXBL01000001.1"/>
</dbReference>
<sequence length="151" mass="17014">MAQVFDFTRLRRLTIIHVFVQAFLLILLVGTSSVLLGKVPSQVFMNSVIRVVVLQLILFYPVYKLAASDAEREVASASTGLTADEMQALRRKRVFSDILKGALIIFFFTFILRAPGAPQIQFSILAVFLLSYLAYFQCFNSVAKRLMRAKS</sequence>
<keyword evidence="1" id="KW-1133">Transmembrane helix</keyword>
<proteinExistence type="predicted"/>
<keyword evidence="3" id="KW-1185">Reference proteome</keyword>